<dbReference type="PANTHER" id="PTHR11407:SF63">
    <property type="entry name" value="LYSOZYME C"/>
    <property type="match status" value="1"/>
</dbReference>
<dbReference type="EC" id="3.2.1.17" evidence="2"/>
<comment type="caution">
    <text evidence="8">The sequence shown here is derived from an EMBL/GenBank/DDBJ whole genome shotgun (WGS) entry which is preliminary data.</text>
</comment>
<keyword evidence="5" id="KW-0378">Hydrolase</keyword>
<sequence>MGNPDLLEDLDQRIWISSKIRIREPDLRSVESFVNRTYKMVHYEILTFTVLSLVLTFSEGKVFGRCELAKKLLQNNVPKNQIPTWLCIAKHESGYDNTKINWQTGDHGVFQISQIYWCSTDNQPGKACQSTCASFRDENLNNDIACVRKIYEEHQRLSGNGFNAWTVYSQSCKGDNSQYVKGCF</sequence>
<comment type="similarity">
    <text evidence="6">Belongs to the glycosyl hydrolase 22 family.</text>
</comment>
<evidence type="ECO:0000256" key="2">
    <source>
        <dbReference type="ARBA" id="ARBA00012732"/>
    </source>
</evidence>
<dbReference type="SUPFAM" id="SSF53955">
    <property type="entry name" value="Lysozyme-like"/>
    <property type="match status" value="1"/>
</dbReference>
<feature type="domain" description="Glycosyl hydrolases family 22 (GH22)" evidence="7">
    <location>
        <begin position="128"/>
        <end position="146"/>
    </location>
</feature>
<dbReference type="EMBL" id="JAPWTK010000141">
    <property type="protein sequence ID" value="KAJ8948213.1"/>
    <property type="molecule type" value="Genomic_DNA"/>
</dbReference>
<keyword evidence="5" id="KW-0326">Glycosidase</keyword>
<keyword evidence="3" id="KW-0929">Antimicrobial</keyword>
<dbReference type="PROSITE" id="PS51348">
    <property type="entry name" value="GLYCOSYL_HYDROL_F22_2"/>
    <property type="match status" value="1"/>
</dbReference>
<name>A0AAV8Y9G0_9CUCU</name>
<dbReference type="PRINTS" id="PR00135">
    <property type="entry name" value="LYZLACT"/>
</dbReference>
<dbReference type="GO" id="GO:0003796">
    <property type="term" value="F:lysozyme activity"/>
    <property type="evidence" value="ECO:0007669"/>
    <property type="project" value="UniProtKB-EC"/>
</dbReference>
<dbReference type="Proteomes" id="UP001162162">
    <property type="component" value="Unassembled WGS sequence"/>
</dbReference>
<dbReference type="InterPro" id="IPR001916">
    <property type="entry name" value="Glyco_hydro_22"/>
</dbReference>
<dbReference type="PROSITE" id="PS00128">
    <property type="entry name" value="GLYCOSYL_HYDROL_F22_1"/>
    <property type="match status" value="1"/>
</dbReference>
<gene>
    <name evidence="8" type="ORF">NQ318_014409</name>
</gene>
<dbReference type="PANTHER" id="PTHR11407">
    <property type="entry name" value="LYSOZYME C"/>
    <property type="match status" value="1"/>
</dbReference>
<protein>
    <recommendedName>
        <fullName evidence="2">lysozyme</fullName>
        <ecNumber evidence="2">3.2.1.17</ecNumber>
    </recommendedName>
</protein>
<dbReference type="Gene3D" id="1.10.530.10">
    <property type="match status" value="1"/>
</dbReference>
<dbReference type="InterPro" id="IPR019799">
    <property type="entry name" value="Glyco_hydro_22_CS"/>
</dbReference>
<dbReference type="CDD" id="cd16899">
    <property type="entry name" value="LYZ_C_invert"/>
    <property type="match status" value="1"/>
</dbReference>
<evidence type="ECO:0000256" key="3">
    <source>
        <dbReference type="ARBA" id="ARBA00022638"/>
    </source>
</evidence>
<evidence type="ECO:0000256" key="4">
    <source>
        <dbReference type="ARBA" id="ARBA00023157"/>
    </source>
</evidence>
<comment type="catalytic activity">
    <reaction evidence="1">
        <text>Hydrolysis of (1-&gt;4)-beta-linkages between N-acetylmuramic acid and N-acetyl-D-glucosamine residues in a peptidoglycan and between N-acetyl-D-glucosamine residues in chitodextrins.</text>
        <dbReference type="EC" id="3.2.1.17"/>
    </reaction>
</comment>
<dbReference type="GO" id="GO:0042742">
    <property type="term" value="P:defense response to bacterium"/>
    <property type="evidence" value="ECO:0007669"/>
    <property type="project" value="UniProtKB-KW"/>
</dbReference>
<proteinExistence type="inferred from homology"/>
<dbReference type="SMART" id="SM00263">
    <property type="entry name" value="LYZ1"/>
    <property type="match status" value="1"/>
</dbReference>
<dbReference type="GO" id="GO:0031640">
    <property type="term" value="P:killing of cells of another organism"/>
    <property type="evidence" value="ECO:0007669"/>
    <property type="project" value="UniProtKB-KW"/>
</dbReference>
<dbReference type="InterPro" id="IPR023346">
    <property type="entry name" value="Lysozyme-like_dom_sf"/>
</dbReference>
<evidence type="ECO:0000313" key="9">
    <source>
        <dbReference type="Proteomes" id="UP001162162"/>
    </source>
</evidence>
<keyword evidence="4" id="KW-1015">Disulfide bond</keyword>
<keyword evidence="9" id="KW-1185">Reference proteome</keyword>
<keyword evidence="3" id="KW-0081">Bacteriolytic enzyme</keyword>
<evidence type="ECO:0000256" key="5">
    <source>
        <dbReference type="ARBA" id="ARBA00023295"/>
    </source>
</evidence>
<evidence type="ECO:0000256" key="6">
    <source>
        <dbReference type="RuleBase" id="RU004440"/>
    </source>
</evidence>
<accession>A0AAV8Y9G0</accession>
<evidence type="ECO:0000256" key="1">
    <source>
        <dbReference type="ARBA" id="ARBA00000632"/>
    </source>
</evidence>
<organism evidence="8 9">
    <name type="scientific">Aromia moschata</name>
    <dbReference type="NCBI Taxonomy" id="1265417"/>
    <lineage>
        <taxon>Eukaryota</taxon>
        <taxon>Metazoa</taxon>
        <taxon>Ecdysozoa</taxon>
        <taxon>Arthropoda</taxon>
        <taxon>Hexapoda</taxon>
        <taxon>Insecta</taxon>
        <taxon>Pterygota</taxon>
        <taxon>Neoptera</taxon>
        <taxon>Endopterygota</taxon>
        <taxon>Coleoptera</taxon>
        <taxon>Polyphaga</taxon>
        <taxon>Cucujiformia</taxon>
        <taxon>Chrysomeloidea</taxon>
        <taxon>Cerambycidae</taxon>
        <taxon>Cerambycinae</taxon>
        <taxon>Callichromatini</taxon>
        <taxon>Aromia</taxon>
    </lineage>
</organism>
<evidence type="ECO:0000259" key="7">
    <source>
        <dbReference type="PROSITE" id="PS00128"/>
    </source>
</evidence>
<evidence type="ECO:0000313" key="8">
    <source>
        <dbReference type="EMBL" id="KAJ8948213.1"/>
    </source>
</evidence>
<dbReference type="AlphaFoldDB" id="A0AAV8Y9G0"/>
<dbReference type="Pfam" id="PF00062">
    <property type="entry name" value="Lys"/>
    <property type="match status" value="1"/>
</dbReference>
<reference evidence="8" key="1">
    <citation type="journal article" date="2023" name="Insect Mol. Biol.">
        <title>Genome sequencing provides insights into the evolution of gene families encoding plant cell wall-degrading enzymes in longhorned beetles.</title>
        <authorList>
            <person name="Shin N.R."/>
            <person name="Okamura Y."/>
            <person name="Kirsch R."/>
            <person name="Pauchet Y."/>
        </authorList>
    </citation>
    <scope>NUCLEOTIDE SEQUENCE</scope>
    <source>
        <strain evidence="8">AMC_N1</strain>
    </source>
</reference>